<evidence type="ECO:0000313" key="9">
    <source>
        <dbReference type="EMBL" id="XBP00021.1"/>
    </source>
</evidence>
<reference evidence="9" key="1">
    <citation type="submission" date="2024-05" db="EMBL/GenBank/DDBJ databases">
        <title>Transcriptome analysis of the degradation process of organic nitrogen by two heterotrophic nitrifying and aerobic denitrifying bacteria, Achromobacter sp. HNDS-1 and Enterobacter sp. HNDS-6.</title>
        <authorList>
            <person name="Huang Y."/>
        </authorList>
    </citation>
    <scope>NUCLEOTIDE SEQUENCE</scope>
    <source>
        <strain evidence="9">HNDS-1</strain>
    </source>
</reference>
<evidence type="ECO:0000256" key="1">
    <source>
        <dbReference type="ARBA" id="ARBA00008136"/>
    </source>
</evidence>
<dbReference type="PANTHER" id="PTHR13604:SF0">
    <property type="entry name" value="ABASIC SITE PROCESSING PROTEIN HMCES"/>
    <property type="match status" value="1"/>
</dbReference>
<name>A0AAU7LDQ2_9BURK</name>
<gene>
    <name evidence="9" type="ORF">ABFG95_05965</name>
</gene>
<evidence type="ECO:0000256" key="4">
    <source>
        <dbReference type="ARBA" id="ARBA00022801"/>
    </source>
</evidence>
<dbReference type="EC" id="3.4.-.-" evidence="8"/>
<dbReference type="InterPro" id="IPR003738">
    <property type="entry name" value="SRAP"/>
</dbReference>
<dbReference type="EMBL" id="CP157584">
    <property type="protein sequence ID" value="XBP00021.1"/>
    <property type="molecule type" value="Genomic_DNA"/>
</dbReference>
<evidence type="ECO:0000256" key="5">
    <source>
        <dbReference type="ARBA" id="ARBA00023124"/>
    </source>
</evidence>
<keyword evidence="7" id="KW-0456">Lyase</keyword>
<sequence length="230" mass="26059">MCGRIVQKSGPLDYVERIFPNPRRVFDDPAGPRYNIPPGTRPIAMHRLAGDFELERLPWGWRPHNSKYLMSNARLDKILANAWPWKLLTARGRILVPADGWYEWKPLADGPKPPKQPYYIHATDDAPLFFAGLSNWRPEAEKDEAHGFAIVTNDAAGGMIDVHDRRPVALPADLAIHWMDPEFPTTQAVQLLEHGLPETAFTWHPVRQEVGNSKYQLPDAIEPVPPMPQA</sequence>
<dbReference type="AlphaFoldDB" id="A0AAU7LDQ2"/>
<keyword evidence="4 8" id="KW-0378">Hydrolase</keyword>
<dbReference type="Pfam" id="PF02586">
    <property type="entry name" value="SRAP"/>
    <property type="match status" value="1"/>
</dbReference>
<dbReference type="RefSeq" id="WP_348995569.1">
    <property type="nucleotide sequence ID" value="NZ_CP157584.1"/>
</dbReference>
<dbReference type="GO" id="GO:0003697">
    <property type="term" value="F:single-stranded DNA binding"/>
    <property type="evidence" value="ECO:0007669"/>
    <property type="project" value="InterPro"/>
</dbReference>
<dbReference type="GO" id="GO:0006508">
    <property type="term" value="P:proteolysis"/>
    <property type="evidence" value="ECO:0007669"/>
    <property type="project" value="UniProtKB-KW"/>
</dbReference>
<evidence type="ECO:0000256" key="7">
    <source>
        <dbReference type="ARBA" id="ARBA00023239"/>
    </source>
</evidence>
<protein>
    <recommendedName>
        <fullName evidence="8">Abasic site processing protein</fullName>
        <ecNumber evidence="8">3.4.-.-</ecNumber>
    </recommendedName>
</protein>
<keyword evidence="6" id="KW-0238">DNA-binding</keyword>
<comment type="similarity">
    <text evidence="1 8">Belongs to the SOS response-associated peptidase family.</text>
</comment>
<keyword evidence="2 8" id="KW-0645">Protease</keyword>
<dbReference type="KEGG" id="achh:ABFG95_05965"/>
<proteinExistence type="inferred from homology"/>
<dbReference type="SUPFAM" id="SSF143081">
    <property type="entry name" value="BB1717-like"/>
    <property type="match status" value="1"/>
</dbReference>
<dbReference type="GO" id="GO:0106300">
    <property type="term" value="P:protein-DNA covalent cross-linking repair"/>
    <property type="evidence" value="ECO:0007669"/>
    <property type="project" value="InterPro"/>
</dbReference>
<keyword evidence="5" id="KW-0190">Covalent protein-DNA linkage</keyword>
<accession>A0AAU7LDQ2</accession>
<organism evidence="9">
    <name type="scientific">Achromobacter sp. HNDS-1</name>
    <dbReference type="NCBI Taxonomy" id="3151598"/>
    <lineage>
        <taxon>Bacteria</taxon>
        <taxon>Pseudomonadati</taxon>
        <taxon>Pseudomonadota</taxon>
        <taxon>Betaproteobacteria</taxon>
        <taxon>Burkholderiales</taxon>
        <taxon>Alcaligenaceae</taxon>
        <taxon>Achromobacter</taxon>
    </lineage>
</organism>
<evidence type="ECO:0000256" key="8">
    <source>
        <dbReference type="RuleBase" id="RU364100"/>
    </source>
</evidence>
<dbReference type="GO" id="GO:0016829">
    <property type="term" value="F:lyase activity"/>
    <property type="evidence" value="ECO:0007669"/>
    <property type="project" value="UniProtKB-KW"/>
</dbReference>
<evidence type="ECO:0000256" key="3">
    <source>
        <dbReference type="ARBA" id="ARBA00022763"/>
    </source>
</evidence>
<dbReference type="GO" id="GO:0008233">
    <property type="term" value="F:peptidase activity"/>
    <property type="evidence" value="ECO:0007669"/>
    <property type="project" value="UniProtKB-KW"/>
</dbReference>
<keyword evidence="3" id="KW-0227">DNA damage</keyword>
<dbReference type="InterPro" id="IPR036590">
    <property type="entry name" value="SRAP-like"/>
</dbReference>
<dbReference type="PANTHER" id="PTHR13604">
    <property type="entry name" value="DC12-RELATED"/>
    <property type="match status" value="1"/>
</dbReference>
<dbReference type="Gene3D" id="3.90.1680.10">
    <property type="entry name" value="SOS response associated peptidase-like"/>
    <property type="match status" value="1"/>
</dbReference>
<evidence type="ECO:0000256" key="6">
    <source>
        <dbReference type="ARBA" id="ARBA00023125"/>
    </source>
</evidence>
<evidence type="ECO:0000256" key="2">
    <source>
        <dbReference type="ARBA" id="ARBA00022670"/>
    </source>
</evidence>